<evidence type="ECO:0000313" key="2">
    <source>
        <dbReference type="EMBL" id="CAJ0610660.1"/>
    </source>
</evidence>
<sequence length="216" mass="24447">MNFKTIYNRASERLVRAYERAKGYVALRIALASQWLLERLRETSRRTYTGWLFVVVFLALPYVVLGGLWEHLRNAAERLWDDVTAGDLRYEEEKFYRTTDTTGRDLVVFGAGTTSHIQRAVRELSEGFDELTKGEYTILVVGLRDNPVAFYHDGLPLDLRRDFLVAGSGGAIALAAMKAGHNATEAVLMACSTDLYSGPPVQTYDTVTKRFLKRRT</sequence>
<protein>
    <submittedName>
        <fullName evidence="2">Uncharacterized protein</fullName>
    </submittedName>
</protein>
<keyword evidence="1" id="KW-0812">Transmembrane</keyword>
<dbReference type="EMBL" id="CATQJL010000343">
    <property type="protein sequence ID" value="CAJ0610660.1"/>
    <property type="molecule type" value="Genomic_DNA"/>
</dbReference>
<feature type="transmembrane region" description="Helical" evidence="1">
    <location>
        <begin position="49"/>
        <end position="69"/>
    </location>
</feature>
<organism evidence="2 3">
    <name type="scientific">Cylicocyclus nassatus</name>
    <name type="common">Nematode worm</name>
    <dbReference type="NCBI Taxonomy" id="53992"/>
    <lineage>
        <taxon>Eukaryota</taxon>
        <taxon>Metazoa</taxon>
        <taxon>Ecdysozoa</taxon>
        <taxon>Nematoda</taxon>
        <taxon>Chromadorea</taxon>
        <taxon>Rhabditida</taxon>
        <taxon>Rhabditina</taxon>
        <taxon>Rhabditomorpha</taxon>
        <taxon>Strongyloidea</taxon>
        <taxon>Strongylidae</taxon>
        <taxon>Cylicocyclus</taxon>
    </lineage>
</organism>
<proteinExistence type="predicted"/>
<keyword evidence="1" id="KW-0472">Membrane</keyword>
<dbReference type="SUPFAM" id="SSF56235">
    <property type="entry name" value="N-terminal nucleophile aminohydrolases (Ntn hydrolases)"/>
    <property type="match status" value="1"/>
</dbReference>
<evidence type="ECO:0000313" key="3">
    <source>
        <dbReference type="Proteomes" id="UP001176961"/>
    </source>
</evidence>
<reference evidence="2" key="1">
    <citation type="submission" date="2023-07" db="EMBL/GenBank/DDBJ databases">
        <authorList>
            <consortium name="CYATHOMIX"/>
        </authorList>
    </citation>
    <scope>NUCLEOTIDE SEQUENCE</scope>
    <source>
        <strain evidence="2">N/A</strain>
    </source>
</reference>
<accession>A0AA36HH07</accession>
<keyword evidence="3" id="KW-1185">Reference proteome</keyword>
<dbReference type="InterPro" id="IPR029055">
    <property type="entry name" value="Ntn_hydrolases_N"/>
</dbReference>
<dbReference type="Proteomes" id="UP001176961">
    <property type="component" value="Unassembled WGS sequence"/>
</dbReference>
<gene>
    <name evidence="2" type="ORF">CYNAS_LOCUS22643</name>
</gene>
<keyword evidence="1" id="KW-1133">Transmembrane helix</keyword>
<name>A0AA36HH07_CYLNA</name>
<evidence type="ECO:0000256" key="1">
    <source>
        <dbReference type="SAM" id="Phobius"/>
    </source>
</evidence>
<comment type="caution">
    <text evidence="2">The sequence shown here is derived from an EMBL/GenBank/DDBJ whole genome shotgun (WGS) entry which is preliminary data.</text>
</comment>
<dbReference type="AlphaFoldDB" id="A0AA36HH07"/>